<evidence type="ECO:0000256" key="1">
    <source>
        <dbReference type="SAM" id="MobiDB-lite"/>
    </source>
</evidence>
<accession>A0ABN4X305</accession>
<organism evidence="2 3">
    <name type="scientific">Thioclava nitratireducens</name>
    <dbReference type="NCBI Taxonomy" id="1915078"/>
    <lineage>
        <taxon>Bacteria</taxon>
        <taxon>Pseudomonadati</taxon>
        <taxon>Pseudomonadota</taxon>
        <taxon>Alphaproteobacteria</taxon>
        <taxon>Rhodobacterales</taxon>
        <taxon>Paracoccaceae</taxon>
        <taxon>Thioclava</taxon>
    </lineage>
</organism>
<protein>
    <recommendedName>
        <fullName evidence="4">Type I secretion protein</fullName>
    </recommendedName>
</protein>
<evidence type="ECO:0000313" key="2">
    <source>
        <dbReference type="EMBL" id="AQS46851.1"/>
    </source>
</evidence>
<gene>
    <name evidence="2" type="ORF">BMG03_02840</name>
</gene>
<feature type="region of interest" description="Disordered" evidence="1">
    <location>
        <begin position="392"/>
        <end position="414"/>
    </location>
</feature>
<evidence type="ECO:0008006" key="4">
    <source>
        <dbReference type="Google" id="ProtNLM"/>
    </source>
</evidence>
<reference evidence="2 3" key="1">
    <citation type="submission" date="2017-01" db="EMBL/GenBank/DDBJ databases">
        <title>The complete genome sequence of a sulfur-oxidizing marine bacterium Thioclava sp. 25B10_4T.</title>
        <authorList>
            <person name="Liu Y."/>
            <person name="Lai Q."/>
            <person name="Shao Z."/>
        </authorList>
    </citation>
    <scope>NUCLEOTIDE SEQUENCE [LARGE SCALE GENOMIC DNA]</scope>
    <source>
        <strain evidence="2 3">25B10_4</strain>
    </source>
</reference>
<name>A0ABN4X305_9RHOB</name>
<feature type="region of interest" description="Disordered" evidence="1">
    <location>
        <begin position="311"/>
        <end position="330"/>
    </location>
</feature>
<feature type="compositionally biased region" description="Gly residues" evidence="1">
    <location>
        <begin position="397"/>
        <end position="412"/>
    </location>
</feature>
<dbReference type="RefSeq" id="WP_075775767.1">
    <property type="nucleotide sequence ID" value="NZ_CP019437.1"/>
</dbReference>
<evidence type="ECO:0000313" key="3">
    <source>
        <dbReference type="Proteomes" id="UP000185622"/>
    </source>
</evidence>
<keyword evidence="3" id="KW-1185">Reference proteome</keyword>
<dbReference type="EMBL" id="CP019437">
    <property type="protein sequence ID" value="AQS46851.1"/>
    <property type="molecule type" value="Genomic_DNA"/>
</dbReference>
<dbReference type="Proteomes" id="UP000185622">
    <property type="component" value="Chromosome"/>
</dbReference>
<proteinExistence type="predicted"/>
<sequence>MLDRQTEIIAHFIGAFNQTTETNVARQEYDAFRALQASAPSPGDLLSVNVSVNSDYLLEDFDPSLQLKLPLVPPPEAPWLPFVDDYQLRDIAPPGLPSGQLAIPPYDFPPVPVPLQMFLGMAPPSSVLHITSQINTLSDHDVLYDKPFMMPAELMDEYGPAATSSKLMALAEYADALTVSAAPVGTTVEAQAEALMAQIDALDPDSVPDGVTAAMFRSETIFAAPTDPEEGDGLEEGATDPDAISELQSESLDGEEAAASLLPPAFSGAVVFDGQLMDELPETLKLRLEARDPSDDESEDTPLDAGVIEVETDGIGGDGEGAAGTVQGPDMPVDPADMALEIAQSLSTGNNLLLNQSQVVHDWLDAPVIAVGGSVTSLSVISQVNVLRDADMKPGLGHHGTGNSAGGQGLGNGDSADPLASLGHNVAVYTQEANPANFLNLVMPPGGSLIAMTEIRGDLIVDNHMTQVNAVSDGDLVSFEFGSYSAEIVMGDNSTVNLQLLLEAGAQFDLIMIGGNMYEIAQLEQINVLLDDDLVMSGAGGIGHGGVGHVSSEDNLLWNEAHLTKVGIDTQLEMDPQYQNVLDQLAEIYSGLDPNPGEGYSMPPGAAYDAVEGLLGDELLGGQMALRVLYIEGDLIVRDNLTQINILEDADLISVDGPGEFDVDAGGNTLANVSSLTVAGVDSTIMAADGVYSDAVIWQAGMMDDGSGGPLGPTSPSEGALASEAVAFLADGMIENAPTYDDDEFQVHPGSHGGSGSLDALHTVLA</sequence>